<evidence type="ECO:0000313" key="2">
    <source>
        <dbReference type="Proteomes" id="UP000245678"/>
    </source>
</evidence>
<dbReference type="AlphaFoldDB" id="A0A316HCR3"/>
<keyword evidence="2" id="KW-1185">Reference proteome</keyword>
<name>A0A316HCR3_9SPHI</name>
<gene>
    <name evidence="1" type="ORF">LX99_01453</name>
</gene>
<accession>A0A316HCR3</accession>
<sequence length="254" mass="29595">MEMAVIYGAITLHHDYVGSVDFIKSLGNDLMFPPINTSDFGLGDYNNYHHEGVLMYNYTWDNMVISYAQTIGAAVFDEEDFKLFILKMEHVLRNIDFVKAIFHFQSAESLETANLFWEKREHRSYRKPEDLEKHCLVETDEWNFGFGNRSLKGYLDEPADKIWHSFKNHPYPPRFPEQSVRAFFGRMNALIDKYGAAEIPIGNEFESELPGITTRQIVSYLLFKKIITPADTNENSRIFKVIKPELLNIESLYL</sequence>
<organism evidence="1 2">
    <name type="scientific">Mucilaginibacter oryzae</name>
    <dbReference type="NCBI Taxonomy" id="468058"/>
    <lineage>
        <taxon>Bacteria</taxon>
        <taxon>Pseudomonadati</taxon>
        <taxon>Bacteroidota</taxon>
        <taxon>Sphingobacteriia</taxon>
        <taxon>Sphingobacteriales</taxon>
        <taxon>Sphingobacteriaceae</taxon>
        <taxon>Mucilaginibacter</taxon>
    </lineage>
</organism>
<proteinExistence type="predicted"/>
<dbReference type="EMBL" id="QGHA01000002">
    <property type="protein sequence ID" value="PWK78999.1"/>
    <property type="molecule type" value="Genomic_DNA"/>
</dbReference>
<protein>
    <submittedName>
        <fullName evidence="1">Uncharacterized protein</fullName>
    </submittedName>
</protein>
<reference evidence="1 2" key="1">
    <citation type="submission" date="2018-05" db="EMBL/GenBank/DDBJ databases">
        <title>Genomic Encyclopedia of Archaeal and Bacterial Type Strains, Phase II (KMG-II): from individual species to whole genera.</title>
        <authorList>
            <person name="Goeker M."/>
        </authorList>
    </citation>
    <scope>NUCLEOTIDE SEQUENCE [LARGE SCALE GENOMIC DNA]</scope>
    <source>
        <strain evidence="1 2">DSM 19975</strain>
    </source>
</reference>
<evidence type="ECO:0000313" key="1">
    <source>
        <dbReference type="EMBL" id="PWK78999.1"/>
    </source>
</evidence>
<dbReference type="Proteomes" id="UP000245678">
    <property type="component" value="Unassembled WGS sequence"/>
</dbReference>
<comment type="caution">
    <text evidence="1">The sequence shown here is derived from an EMBL/GenBank/DDBJ whole genome shotgun (WGS) entry which is preliminary data.</text>
</comment>
<dbReference type="RefSeq" id="WP_109607239.1">
    <property type="nucleotide sequence ID" value="NZ_QGHA01000002.1"/>
</dbReference>